<evidence type="ECO:0000256" key="5">
    <source>
        <dbReference type="ARBA" id="ARBA00023049"/>
    </source>
</evidence>
<feature type="non-terminal residue" evidence="8">
    <location>
        <position position="1"/>
    </location>
</feature>
<proteinExistence type="predicted"/>
<dbReference type="InterPro" id="IPR000994">
    <property type="entry name" value="Pept_M24"/>
</dbReference>
<protein>
    <submittedName>
        <fullName evidence="8">AMP_N domain-containing protein</fullName>
    </submittedName>
</protein>
<keyword evidence="5" id="KW-0482">Metalloprotease</keyword>
<dbReference type="AlphaFoldDB" id="A0A699Z6F2"/>
<dbReference type="PANTHER" id="PTHR48480:SF2">
    <property type="entry name" value="PEPTIDASE D"/>
    <property type="match status" value="1"/>
</dbReference>
<evidence type="ECO:0000256" key="2">
    <source>
        <dbReference type="ARBA" id="ARBA00022670"/>
    </source>
</evidence>
<dbReference type="GO" id="GO:0046872">
    <property type="term" value="F:metal ion binding"/>
    <property type="evidence" value="ECO:0007669"/>
    <property type="project" value="UniProtKB-KW"/>
</dbReference>
<evidence type="ECO:0000256" key="1">
    <source>
        <dbReference type="ARBA" id="ARBA00001936"/>
    </source>
</evidence>
<dbReference type="Gene3D" id="3.90.230.10">
    <property type="entry name" value="Creatinase/methionine aminopeptidase superfamily"/>
    <property type="match status" value="1"/>
</dbReference>
<evidence type="ECO:0000313" key="8">
    <source>
        <dbReference type="EMBL" id="GFH14848.1"/>
    </source>
</evidence>
<keyword evidence="3" id="KW-0479">Metal-binding</keyword>
<dbReference type="SUPFAM" id="SSF55920">
    <property type="entry name" value="Creatinase/aminopeptidase"/>
    <property type="match status" value="1"/>
</dbReference>
<sequence>LVAGMVITVEPGCYFGSALLLPALKDPSKSQFLEEAALLPFMSFGGVRIEDNVLVTATGAESLTHVPRTVGEIEAVMAGGPWPA</sequence>
<dbReference type="Pfam" id="PF00557">
    <property type="entry name" value="Peptidase_M24"/>
    <property type="match status" value="1"/>
</dbReference>
<dbReference type="InterPro" id="IPR052433">
    <property type="entry name" value="X-Pro_dipept-like"/>
</dbReference>
<dbReference type="Proteomes" id="UP000485058">
    <property type="component" value="Unassembled WGS sequence"/>
</dbReference>
<dbReference type="EMBL" id="BLLF01000774">
    <property type="protein sequence ID" value="GFH14848.1"/>
    <property type="molecule type" value="Genomic_DNA"/>
</dbReference>
<dbReference type="GO" id="GO:0006508">
    <property type="term" value="P:proteolysis"/>
    <property type="evidence" value="ECO:0007669"/>
    <property type="project" value="UniProtKB-KW"/>
</dbReference>
<comment type="caution">
    <text evidence="8">The sequence shown here is derived from an EMBL/GenBank/DDBJ whole genome shotgun (WGS) entry which is preliminary data.</text>
</comment>
<reference evidence="8 9" key="1">
    <citation type="submission" date="2020-02" db="EMBL/GenBank/DDBJ databases">
        <title>Draft genome sequence of Haematococcus lacustris strain NIES-144.</title>
        <authorList>
            <person name="Morimoto D."/>
            <person name="Nakagawa S."/>
            <person name="Yoshida T."/>
            <person name="Sawayama S."/>
        </authorList>
    </citation>
    <scope>NUCLEOTIDE SEQUENCE [LARGE SCALE GENOMIC DNA]</scope>
    <source>
        <strain evidence="8 9">NIES-144</strain>
    </source>
</reference>
<organism evidence="8 9">
    <name type="scientific">Haematococcus lacustris</name>
    <name type="common">Green alga</name>
    <name type="synonym">Haematococcus pluvialis</name>
    <dbReference type="NCBI Taxonomy" id="44745"/>
    <lineage>
        <taxon>Eukaryota</taxon>
        <taxon>Viridiplantae</taxon>
        <taxon>Chlorophyta</taxon>
        <taxon>core chlorophytes</taxon>
        <taxon>Chlorophyceae</taxon>
        <taxon>CS clade</taxon>
        <taxon>Chlamydomonadales</taxon>
        <taxon>Haematococcaceae</taxon>
        <taxon>Haematococcus</taxon>
    </lineage>
</organism>
<dbReference type="InterPro" id="IPR036005">
    <property type="entry name" value="Creatinase/aminopeptidase-like"/>
</dbReference>
<dbReference type="GO" id="GO:0008237">
    <property type="term" value="F:metallopeptidase activity"/>
    <property type="evidence" value="ECO:0007669"/>
    <property type="project" value="UniProtKB-KW"/>
</dbReference>
<name>A0A699Z6F2_HAELA</name>
<evidence type="ECO:0000256" key="3">
    <source>
        <dbReference type="ARBA" id="ARBA00022723"/>
    </source>
</evidence>
<evidence type="ECO:0000259" key="7">
    <source>
        <dbReference type="Pfam" id="PF00557"/>
    </source>
</evidence>
<keyword evidence="2" id="KW-0645">Protease</keyword>
<evidence type="ECO:0000313" key="9">
    <source>
        <dbReference type="Proteomes" id="UP000485058"/>
    </source>
</evidence>
<keyword evidence="9" id="KW-1185">Reference proteome</keyword>
<accession>A0A699Z6F2</accession>
<keyword evidence="6" id="KW-0464">Manganese</keyword>
<evidence type="ECO:0000256" key="6">
    <source>
        <dbReference type="ARBA" id="ARBA00023211"/>
    </source>
</evidence>
<comment type="cofactor">
    <cofactor evidence="1">
        <name>Mn(2+)</name>
        <dbReference type="ChEBI" id="CHEBI:29035"/>
    </cofactor>
</comment>
<feature type="domain" description="Peptidase M24" evidence="7">
    <location>
        <begin position="1"/>
        <end position="57"/>
    </location>
</feature>
<gene>
    <name evidence="8" type="ORF">HaLaN_10974</name>
</gene>
<dbReference type="PANTHER" id="PTHR48480">
    <property type="match status" value="1"/>
</dbReference>
<keyword evidence="4" id="KW-0378">Hydrolase</keyword>
<evidence type="ECO:0000256" key="4">
    <source>
        <dbReference type="ARBA" id="ARBA00022801"/>
    </source>
</evidence>